<feature type="transmembrane region" description="Helical" evidence="1">
    <location>
        <begin position="49"/>
        <end position="69"/>
    </location>
</feature>
<evidence type="ECO:0000313" key="2">
    <source>
        <dbReference type="EMBL" id="CAD5218663.1"/>
    </source>
</evidence>
<name>A0A811KUI0_9BILA</name>
<dbReference type="Proteomes" id="UP000614601">
    <property type="component" value="Unassembled WGS sequence"/>
</dbReference>
<gene>
    <name evidence="2" type="ORF">BOKJ2_LOCUS7873</name>
</gene>
<keyword evidence="1" id="KW-0472">Membrane</keyword>
<dbReference type="AlphaFoldDB" id="A0A811KUI0"/>
<protein>
    <submittedName>
        <fullName evidence="2">Uncharacterized protein</fullName>
    </submittedName>
</protein>
<feature type="transmembrane region" description="Helical" evidence="1">
    <location>
        <begin position="120"/>
        <end position="143"/>
    </location>
</feature>
<proteinExistence type="predicted"/>
<organism evidence="2 3">
    <name type="scientific">Bursaphelenchus okinawaensis</name>
    <dbReference type="NCBI Taxonomy" id="465554"/>
    <lineage>
        <taxon>Eukaryota</taxon>
        <taxon>Metazoa</taxon>
        <taxon>Ecdysozoa</taxon>
        <taxon>Nematoda</taxon>
        <taxon>Chromadorea</taxon>
        <taxon>Rhabditida</taxon>
        <taxon>Tylenchina</taxon>
        <taxon>Tylenchomorpha</taxon>
        <taxon>Aphelenchoidea</taxon>
        <taxon>Aphelenchoididae</taxon>
        <taxon>Bursaphelenchus</taxon>
    </lineage>
</organism>
<comment type="caution">
    <text evidence="2">The sequence shown here is derived from an EMBL/GenBank/DDBJ whole genome shotgun (WGS) entry which is preliminary data.</text>
</comment>
<keyword evidence="1" id="KW-1133">Transmembrane helix</keyword>
<dbReference type="EMBL" id="CAJFDH010000004">
    <property type="protein sequence ID" value="CAD5218663.1"/>
    <property type="molecule type" value="Genomic_DNA"/>
</dbReference>
<dbReference type="Proteomes" id="UP000783686">
    <property type="component" value="Unassembled WGS sequence"/>
</dbReference>
<feature type="transmembrane region" description="Helical" evidence="1">
    <location>
        <begin position="89"/>
        <end position="108"/>
    </location>
</feature>
<keyword evidence="3" id="KW-1185">Reference proteome</keyword>
<evidence type="ECO:0000313" key="3">
    <source>
        <dbReference type="Proteomes" id="UP000614601"/>
    </source>
</evidence>
<reference evidence="2" key="1">
    <citation type="submission" date="2020-09" db="EMBL/GenBank/DDBJ databases">
        <authorList>
            <person name="Kikuchi T."/>
        </authorList>
    </citation>
    <scope>NUCLEOTIDE SEQUENCE</scope>
    <source>
        <strain evidence="2">SH1</strain>
    </source>
</reference>
<accession>A0A811KUI0</accession>
<dbReference type="EMBL" id="CAJFCW020000004">
    <property type="protein sequence ID" value="CAG9111259.1"/>
    <property type="molecule type" value="Genomic_DNA"/>
</dbReference>
<sequence length="146" mass="15871">MGQLPKSDPNPDAANFPSTFACVVGCVERSIDSENGPIPVSSDGKKAHILIAIQGVAICVECCTALRSINLYLNYEFYKFSVPNDSEALIIMGIYSTSTLVGSILSFVKSNGKDGYLFKISAWLGLAFLTSLSTDVMIVYRFIIRE</sequence>
<evidence type="ECO:0000256" key="1">
    <source>
        <dbReference type="SAM" id="Phobius"/>
    </source>
</evidence>
<keyword evidence="1" id="KW-0812">Transmembrane</keyword>